<dbReference type="PROSITE" id="PS51318">
    <property type="entry name" value="TAT"/>
    <property type="match status" value="1"/>
</dbReference>
<dbReference type="EMBL" id="JADKYB010000020">
    <property type="protein sequence ID" value="MBM9508771.1"/>
    <property type="molecule type" value="Genomic_DNA"/>
</dbReference>
<dbReference type="InterPro" id="IPR029058">
    <property type="entry name" value="AB_hydrolase_fold"/>
</dbReference>
<reference evidence="8 9" key="1">
    <citation type="submission" date="2021-01" db="EMBL/GenBank/DDBJ databases">
        <title>Streptomyces acididurans sp. nov., isolated from a peat swamp forest soil.</title>
        <authorList>
            <person name="Chantavorakit T."/>
            <person name="Duangmal K."/>
        </authorList>
    </citation>
    <scope>NUCLEOTIDE SEQUENCE [LARGE SCALE GENOMIC DNA]</scope>
    <source>
        <strain evidence="8 9">KK5PA1</strain>
    </source>
</reference>
<dbReference type="InterPro" id="IPR013595">
    <property type="entry name" value="Pept_S33_TAP-like_C"/>
</dbReference>
<evidence type="ECO:0000313" key="9">
    <source>
        <dbReference type="Proteomes" id="UP000749040"/>
    </source>
</evidence>
<dbReference type="Pfam" id="PF00561">
    <property type="entry name" value="Abhydrolase_1"/>
    <property type="match status" value="1"/>
</dbReference>
<evidence type="ECO:0000259" key="6">
    <source>
        <dbReference type="Pfam" id="PF00561"/>
    </source>
</evidence>
<sequence>MTTVRHALAAGLAGALAAGLLAAGAPVARAGMVGAQSRAAQPDLRPYYKQSVVWGGCPGAQPRTAKCGDVTVPADYADPGGQTLQLAVSRIPATGPGPRLGSLLVNFGGPGLPGIVELGALSDRLARLNTHYDLVGFDPRGVGASAPVDCGDLSRINSPAQLARACAHLSGWLLPYLTTTNTARDLDVVRGVLGDAKLSYLGFSYGSTLGAVYSHAFPAKVGRMVFDGVPDPRLDDVDGALAQARGFQTALGDFAADCARRHGCPVPGGTGDQVLAAITAQGRRITGSPLHTAMGPLDEDAYLAGLRNALYSKDSWPYLRSALGELRHGNGDPMMQLAYPGALGQAAGSGSGSARSGALGPRAVPGPGPGAASAPDPASTPGPVLRPGKPPGPGGPPVDIGGRPQDNPELARLAIDCRDTPERRSPAELRAMADRFTAASPLFGRSAAQSLLGCTGWPPGVPDTRDVAAPSAPQILLVGTTGDPATPYPGVFGMARALGNDSRVLTYRGEGHGAYFAHSRCVTRTVDAYFLDGRLPPAGAAC</sequence>
<proteinExistence type="inferred from homology"/>
<evidence type="ECO:0000256" key="2">
    <source>
        <dbReference type="ARBA" id="ARBA00022729"/>
    </source>
</evidence>
<dbReference type="InterPro" id="IPR051601">
    <property type="entry name" value="Serine_prot/Carboxylest_S33"/>
</dbReference>
<feature type="signal peptide" evidence="5">
    <location>
        <begin position="1"/>
        <end position="30"/>
    </location>
</feature>
<gene>
    <name evidence="8" type="ORF">ITX44_30310</name>
</gene>
<name>A0ABS2U0P6_9ACTN</name>
<comment type="similarity">
    <text evidence="1">Belongs to the peptidase S33 family.</text>
</comment>
<dbReference type="SUPFAM" id="SSF53474">
    <property type="entry name" value="alpha/beta-Hydrolases"/>
    <property type="match status" value="2"/>
</dbReference>
<keyword evidence="3 8" id="KW-0378">Hydrolase</keyword>
<organism evidence="8 9">
    <name type="scientific">Actinacidiphila acididurans</name>
    <dbReference type="NCBI Taxonomy" id="2784346"/>
    <lineage>
        <taxon>Bacteria</taxon>
        <taxon>Bacillati</taxon>
        <taxon>Actinomycetota</taxon>
        <taxon>Actinomycetes</taxon>
        <taxon>Kitasatosporales</taxon>
        <taxon>Streptomycetaceae</taxon>
        <taxon>Actinacidiphila</taxon>
    </lineage>
</organism>
<evidence type="ECO:0000256" key="5">
    <source>
        <dbReference type="SAM" id="SignalP"/>
    </source>
</evidence>
<dbReference type="InterPro" id="IPR000073">
    <property type="entry name" value="AB_hydrolase_1"/>
</dbReference>
<dbReference type="PANTHER" id="PTHR43248">
    <property type="entry name" value="2-SUCCINYL-6-HYDROXY-2,4-CYCLOHEXADIENE-1-CARBOXYLATE SYNTHASE"/>
    <property type="match status" value="1"/>
</dbReference>
<dbReference type="Pfam" id="PF08386">
    <property type="entry name" value="Abhydrolase_4"/>
    <property type="match status" value="1"/>
</dbReference>
<evidence type="ECO:0000256" key="3">
    <source>
        <dbReference type="ARBA" id="ARBA00022801"/>
    </source>
</evidence>
<dbReference type="RefSeq" id="WP_205361142.1">
    <property type="nucleotide sequence ID" value="NZ_JADKYB010000020.1"/>
</dbReference>
<accession>A0ABS2U0P6</accession>
<evidence type="ECO:0000256" key="1">
    <source>
        <dbReference type="ARBA" id="ARBA00010088"/>
    </source>
</evidence>
<dbReference type="GO" id="GO:0016787">
    <property type="term" value="F:hydrolase activity"/>
    <property type="evidence" value="ECO:0007669"/>
    <property type="project" value="UniProtKB-KW"/>
</dbReference>
<dbReference type="InterPro" id="IPR006311">
    <property type="entry name" value="TAT_signal"/>
</dbReference>
<feature type="region of interest" description="Disordered" evidence="4">
    <location>
        <begin position="343"/>
        <end position="407"/>
    </location>
</feature>
<feature type="chain" id="PRO_5047526088" evidence="5">
    <location>
        <begin position="31"/>
        <end position="542"/>
    </location>
</feature>
<keyword evidence="2 5" id="KW-0732">Signal</keyword>
<feature type="domain" description="AB hydrolase-1" evidence="6">
    <location>
        <begin position="122"/>
        <end position="265"/>
    </location>
</feature>
<evidence type="ECO:0000313" key="8">
    <source>
        <dbReference type="EMBL" id="MBM9508771.1"/>
    </source>
</evidence>
<evidence type="ECO:0000259" key="7">
    <source>
        <dbReference type="Pfam" id="PF08386"/>
    </source>
</evidence>
<evidence type="ECO:0000256" key="4">
    <source>
        <dbReference type="SAM" id="MobiDB-lite"/>
    </source>
</evidence>
<protein>
    <submittedName>
        <fullName evidence="8">Alpha/beta fold hydrolase</fullName>
    </submittedName>
</protein>
<dbReference type="Proteomes" id="UP000749040">
    <property type="component" value="Unassembled WGS sequence"/>
</dbReference>
<dbReference type="PANTHER" id="PTHR43248:SF29">
    <property type="entry name" value="TRIPEPTIDYL AMINOPEPTIDASE"/>
    <property type="match status" value="1"/>
</dbReference>
<feature type="compositionally biased region" description="Low complexity" evidence="4">
    <location>
        <begin position="343"/>
        <end position="387"/>
    </location>
</feature>
<keyword evidence="9" id="KW-1185">Reference proteome</keyword>
<feature type="domain" description="Peptidase S33 tripeptidyl aminopeptidase-like C-terminal" evidence="7">
    <location>
        <begin position="440"/>
        <end position="542"/>
    </location>
</feature>
<dbReference type="Gene3D" id="3.40.50.1820">
    <property type="entry name" value="alpha/beta hydrolase"/>
    <property type="match status" value="1"/>
</dbReference>
<comment type="caution">
    <text evidence="8">The sequence shown here is derived from an EMBL/GenBank/DDBJ whole genome shotgun (WGS) entry which is preliminary data.</text>
</comment>